<sequence length="103" mass="11251">MLDFNSHMVLLILAAAVVTFLTRIGGYILIVKMTRIPPRVEAALNAVPAAVLTTLVAPAFFIGGWDTRVALFAALLVGLRYPPTFMLIVGWIVVMAWRHFIGA</sequence>
<dbReference type="InterPro" id="IPR008407">
    <property type="entry name" value="Brnchd-chn_aa_trnsp_AzlD"/>
</dbReference>
<dbReference type="EMBL" id="FMAF01000006">
    <property type="protein sequence ID" value="SCB31245.1"/>
    <property type="molecule type" value="Genomic_DNA"/>
</dbReference>
<keyword evidence="1" id="KW-0472">Membrane</keyword>
<evidence type="ECO:0000256" key="1">
    <source>
        <dbReference type="SAM" id="Phobius"/>
    </source>
</evidence>
<keyword evidence="1" id="KW-1133">Transmembrane helix</keyword>
<dbReference type="RefSeq" id="WP_037202703.1">
    <property type="nucleotide sequence ID" value="NZ_FMAF01000006.1"/>
</dbReference>
<proteinExistence type="predicted"/>
<gene>
    <name evidence="2" type="ORF">GA0061101_106245</name>
</gene>
<dbReference type="OrthoDB" id="8400318at2"/>
<organism evidence="2 3">
    <name type="scientific">Rhizobium lusitanum</name>
    <dbReference type="NCBI Taxonomy" id="293958"/>
    <lineage>
        <taxon>Bacteria</taxon>
        <taxon>Pseudomonadati</taxon>
        <taxon>Pseudomonadota</taxon>
        <taxon>Alphaproteobacteria</taxon>
        <taxon>Hyphomicrobiales</taxon>
        <taxon>Rhizobiaceae</taxon>
        <taxon>Rhizobium/Agrobacterium group</taxon>
        <taxon>Rhizobium</taxon>
    </lineage>
</organism>
<dbReference type="AlphaFoldDB" id="A0A1C3VUC7"/>
<feature type="transmembrane region" description="Helical" evidence="1">
    <location>
        <begin position="6"/>
        <end position="30"/>
    </location>
</feature>
<feature type="transmembrane region" description="Helical" evidence="1">
    <location>
        <begin position="69"/>
        <end position="97"/>
    </location>
</feature>
<reference evidence="3" key="1">
    <citation type="submission" date="2016-08" db="EMBL/GenBank/DDBJ databases">
        <authorList>
            <person name="Varghese N."/>
            <person name="Submissions Spin"/>
        </authorList>
    </citation>
    <scope>NUCLEOTIDE SEQUENCE [LARGE SCALE GENOMIC DNA]</scope>
    <source>
        <strain evidence="3">P1-7</strain>
    </source>
</reference>
<accession>A0A1C3VUC7</accession>
<dbReference type="Pfam" id="PF05437">
    <property type="entry name" value="AzlD"/>
    <property type="match status" value="1"/>
</dbReference>
<dbReference type="Proteomes" id="UP000199205">
    <property type="component" value="Unassembled WGS sequence"/>
</dbReference>
<name>A0A1C3VUC7_9HYPH</name>
<evidence type="ECO:0000313" key="3">
    <source>
        <dbReference type="Proteomes" id="UP000199205"/>
    </source>
</evidence>
<keyword evidence="1" id="KW-0812">Transmembrane</keyword>
<evidence type="ECO:0000313" key="2">
    <source>
        <dbReference type="EMBL" id="SCB31245.1"/>
    </source>
</evidence>
<protein>
    <submittedName>
        <fullName evidence="2">Uncharacterized membrane protein</fullName>
    </submittedName>
</protein>
<feature type="transmembrane region" description="Helical" evidence="1">
    <location>
        <begin position="42"/>
        <end position="63"/>
    </location>
</feature>